<protein>
    <submittedName>
        <fullName evidence="1">Uncharacterized protein</fullName>
    </submittedName>
</protein>
<organism evidence="1 2">
    <name type="scientific">Armadillidium nasatum</name>
    <dbReference type="NCBI Taxonomy" id="96803"/>
    <lineage>
        <taxon>Eukaryota</taxon>
        <taxon>Metazoa</taxon>
        <taxon>Ecdysozoa</taxon>
        <taxon>Arthropoda</taxon>
        <taxon>Crustacea</taxon>
        <taxon>Multicrustacea</taxon>
        <taxon>Malacostraca</taxon>
        <taxon>Eumalacostraca</taxon>
        <taxon>Peracarida</taxon>
        <taxon>Isopoda</taxon>
        <taxon>Oniscidea</taxon>
        <taxon>Crinocheta</taxon>
        <taxon>Armadillidiidae</taxon>
        <taxon>Armadillidium</taxon>
    </lineage>
</organism>
<dbReference type="EMBL" id="SEYY01018366">
    <property type="protein sequence ID" value="KAB7499419.1"/>
    <property type="molecule type" value="Genomic_DNA"/>
</dbReference>
<evidence type="ECO:0000313" key="1">
    <source>
        <dbReference type="EMBL" id="KAB7499419.1"/>
    </source>
</evidence>
<dbReference type="AlphaFoldDB" id="A0A5N5T0C4"/>
<proteinExistence type="predicted"/>
<reference evidence="1 2" key="1">
    <citation type="journal article" date="2019" name="PLoS Biol.">
        <title>Sex chromosomes control vertical transmission of feminizing Wolbachia symbionts in an isopod.</title>
        <authorList>
            <person name="Becking T."/>
            <person name="Chebbi M.A."/>
            <person name="Giraud I."/>
            <person name="Moumen B."/>
            <person name="Laverre T."/>
            <person name="Caubet Y."/>
            <person name="Peccoud J."/>
            <person name="Gilbert C."/>
            <person name="Cordaux R."/>
        </authorList>
    </citation>
    <scope>NUCLEOTIDE SEQUENCE [LARGE SCALE GENOMIC DNA]</scope>
    <source>
        <strain evidence="1">ANa2</strain>
        <tissue evidence="1">Whole body excluding digestive tract and cuticle</tissue>
    </source>
</reference>
<accession>A0A5N5T0C4</accession>
<keyword evidence="2" id="KW-1185">Reference proteome</keyword>
<name>A0A5N5T0C4_9CRUS</name>
<dbReference type="Proteomes" id="UP000326759">
    <property type="component" value="Unassembled WGS sequence"/>
</dbReference>
<comment type="caution">
    <text evidence="1">The sequence shown here is derived from an EMBL/GenBank/DDBJ whole genome shotgun (WGS) entry which is preliminary data.</text>
</comment>
<sequence length="25" mass="2769">MNNFILFGLLVSLAFIQSGVGRMQL</sequence>
<gene>
    <name evidence="1" type="ORF">Anas_11070</name>
</gene>
<evidence type="ECO:0000313" key="2">
    <source>
        <dbReference type="Proteomes" id="UP000326759"/>
    </source>
</evidence>